<protein>
    <submittedName>
        <fullName evidence="1">Methyltransferase domain-containing protein</fullName>
    </submittedName>
</protein>
<dbReference type="EMBL" id="JAAATX020000006">
    <property type="protein sequence ID" value="MBU9698231.1"/>
    <property type="molecule type" value="Genomic_DNA"/>
</dbReference>
<dbReference type="Gene3D" id="3.40.50.720">
    <property type="entry name" value="NAD(P)-binding Rossmann-like Domain"/>
    <property type="match status" value="1"/>
</dbReference>
<keyword evidence="2" id="KW-1185">Reference proteome</keyword>
<dbReference type="GO" id="GO:0032259">
    <property type="term" value="P:methylation"/>
    <property type="evidence" value="ECO:0007669"/>
    <property type="project" value="UniProtKB-KW"/>
</dbReference>
<organism evidence="1 2">
    <name type="scientific">Paragemmobacter amnigenus</name>
    <dbReference type="NCBI Taxonomy" id="2852097"/>
    <lineage>
        <taxon>Bacteria</taxon>
        <taxon>Pseudomonadati</taxon>
        <taxon>Pseudomonadota</taxon>
        <taxon>Alphaproteobacteria</taxon>
        <taxon>Rhodobacterales</taxon>
        <taxon>Paracoccaceae</taxon>
        <taxon>Paragemmobacter</taxon>
    </lineage>
</organism>
<gene>
    <name evidence="1" type="ORF">GU927_010280</name>
</gene>
<keyword evidence="1" id="KW-0489">Methyltransferase</keyword>
<keyword evidence="1" id="KW-0808">Transferase</keyword>
<dbReference type="RefSeq" id="WP_161762346.1">
    <property type="nucleotide sequence ID" value="NZ_JAAATX020000006.1"/>
</dbReference>
<dbReference type="SUPFAM" id="SSF53335">
    <property type="entry name" value="S-adenosyl-L-methionine-dependent methyltransferases"/>
    <property type="match status" value="1"/>
</dbReference>
<accession>A0ABS6J3A1</accession>
<name>A0ABS6J3A1_9RHOB</name>
<evidence type="ECO:0000313" key="2">
    <source>
        <dbReference type="Proteomes" id="UP000731907"/>
    </source>
</evidence>
<evidence type="ECO:0000313" key="1">
    <source>
        <dbReference type="EMBL" id="MBU9698231.1"/>
    </source>
</evidence>
<sequence>MSVERELYRQTAFPLFQNRLYESRDAARNCPKADIRLVEDLSTGLVRNAAFDAAIMDYDSFYNNEQSLSAAFQDHLARVAGLIETTMGNQRLVEVGCGKGTFLELMLARGADLVGYDPTYEGSNPRVRREYFSEDLGIRGDGLILRHVLEHIEDPVSFLFRLAAANGNRGLIYIEVPCFDWICRKRAWFDIFYEHVNYFRLGDFRRIFGRLLHAGHGFGGQYLQIVGDLSTLRRPERDLADAADFPTDFIQHLAQEAGAETGPCIVWGGGSKGVIFSLLRERAGHPVDRVIDINPAKQGKFLPATGLEVLSPAAGLAGLAYGTVINVMNPNYLAEIQSLVGPEFVCKGMSDD</sequence>
<dbReference type="Pfam" id="PF13489">
    <property type="entry name" value="Methyltransf_23"/>
    <property type="match status" value="1"/>
</dbReference>
<comment type="caution">
    <text evidence="1">The sequence shown here is derived from an EMBL/GenBank/DDBJ whole genome shotgun (WGS) entry which is preliminary data.</text>
</comment>
<dbReference type="InterPro" id="IPR029063">
    <property type="entry name" value="SAM-dependent_MTases_sf"/>
</dbReference>
<dbReference type="Gene3D" id="3.40.50.150">
    <property type="entry name" value="Vaccinia Virus protein VP39"/>
    <property type="match status" value="1"/>
</dbReference>
<dbReference type="Proteomes" id="UP000731907">
    <property type="component" value="Unassembled WGS sequence"/>
</dbReference>
<reference evidence="1 2" key="1">
    <citation type="submission" date="2021-06" db="EMBL/GenBank/DDBJ databases">
        <title>Rhodobacteraceae bacterium strain HSP-20.</title>
        <authorList>
            <person name="Chen W.-M."/>
        </authorList>
    </citation>
    <scope>NUCLEOTIDE SEQUENCE [LARGE SCALE GENOMIC DNA]</scope>
    <source>
        <strain evidence="1 2">HSP-20</strain>
    </source>
</reference>
<proteinExistence type="predicted"/>
<dbReference type="GO" id="GO:0008168">
    <property type="term" value="F:methyltransferase activity"/>
    <property type="evidence" value="ECO:0007669"/>
    <property type="project" value="UniProtKB-KW"/>
</dbReference>